<dbReference type="EMBL" id="MZGT01000042">
    <property type="protein sequence ID" value="OPJ60164.1"/>
    <property type="molecule type" value="Genomic_DNA"/>
</dbReference>
<organism evidence="1 2">
    <name type="scientific">Clostridium chromiireducens</name>
    <dbReference type="NCBI Taxonomy" id="225345"/>
    <lineage>
        <taxon>Bacteria</taxon>
        <taxon>Bacillati</taxon>
        <taxon>Bacillota</taxon>
        <taxon>Clostridia</taxon>
        <taxon>Eubacteriales</taxon>
        <taxon>Clostridiaceae</taxon>
        <taxon>Clostridium</taxon>
    </lineage>
</organism>
<proteinExistence type="predicted"/>
<name>A0A1V4IK07_9CLOT</name>
<sequence length="114" mass="13222">MTSMRYSIEGYNFAAERGYNLLGRICLTHSHPLQDVDAVFGNWDCSNEEYKFVKEYLGNVQYSAYDKLIQLCDALALPTGYCLMEKRIGKSIYSILPNVIENTFELYNIEHFKN</sequence>
<evidence type="ECO:0000313" key="2">
    <source>
        <dbReference type="Proteomes" id="UP000191056"/>
    </source>
</evidence>
<gene>
    <name evidence="1" type="ORF">CLCHR_30970</name>
</gene>
<comment type="caution">
    <text evidence="1">The sequence shown here is derived from an EMBL/GenBank/DDBJ whole genome shotgun (WGS) entry which is preliminary data.</text>
</comment>
<reference evidence="1 2" key="1">
    <citation type="submission" date="2017-03" db="EMBL/GenBank/DDBJ databases">
        <title>Genome sequence of Clostridium chromiireducens DSM 23318.</title>
        <authorList>
            <person name="Poehlein A."/>
            <person name="Daniel R."/>
        </authorList>
    </citation>
    <scope>NUCLEOTIDE SEQUENCE [LARGE SCALE GENOMIC DNA]</scope>
    <source>
        <strain evidence="1 2">DSM 23318</strain>
    </source>
</reference>
<protein>
    <submittedName>
        <fullName evidence="1">Uncharacterized protein</fullName>
    </submittedName>
</protein>
<evidence type="ECO:0000313" key="1">
    <source>
        <dbReference type="EMBL" id="OPJ60164.1"/>
    </source>
</evidence>
<dbReference type="Proteomes" id="UP000191056">
    <property type="component" value="Unassembled WGS sequence"/>
</dbReference>
<dbReference type="AlphaFoldDB" id="A0A1V4IK07"/>
<accession>A0A1V4IK07</accession>
<keyword evidence="2" id="KW-1185">Reference proteome</keyword>
<dbReference type="STRING" id="225345.CLCHR_30970"/>